<evidence type="ECO:0000313" key="3">
    <source>
        <dbReference type="Proteomes" id="UP001550210"/>
    </source>
</evidence>
<dbReference type="EMBL" id="JBEXPZ010000065">
    <property type="protein sequence ID" value="MET9850127.1"/>
    <property type="molecule type" value="Genomic_DNA"/>
</dbReference>
<evidence type="ECO:0000256" key="1">
    <source>
        <dbReference type="SAM" id="MobiDB-lite"/>
    </source>
</evidence>
<reference evidence="2 3" key="1">
    <citation type="submission" date="2024-06" db="EMBL/GenBank/DDBJ databases">
        <title>The Natural Products Discovery Center: Release of the First 8490 Sequenced Strains for Exploring Actinobacteria Biosynthetic Diversity.</title>
        <authorList>
            <person name="Kalkreuter E."/>
            <person name="Kautsar S.A."/>
            <person name="Yang D."/>
            <person name="Bader C.D."/>
            <person name="Teijaro C.N."/>
            <person name="Fluegel L."/>
            <person name="Davis C.M."/>
            <person name="Simpson J.R."/>
            <person name="Lauterbach L."/>
            <person name="Steele A.D."/>
            <person name="Gui C."/>
            <person name="Meng S."/>
            <person name="Li G."/>
            <person name="Viehrig K."/>
            <person name="Ye F."/>
            <person name="Su P."/>
            <person name="Kiefer A.F."/>
            <person name="Nichols A."/>
            <person name="Cepeda A.J."/>
            <person name="Yan W."/>
            <person name="Fan B."/>
            <person name="Jiang Y."/>
            <person name="Adhikari A."/>
            <person name="Zheng C.-J."/>
            <person name="Schuster L."/>
            <person name="Cowan T.M."/>
            <person name="Smanski M.J."/>
            <person name="Chevrette M.G."/>
            <person name="De Carvalho L.P.S."/>
            <person name="Shen B."/>
        </authorList>
    </citation>
    <scope>NUCLEOTIDE SEQUENCE [LARGE SCALE GENOMIC DNA]</scope>
    <source>
        <strain evidence="2 3">NPDC006434</strain>
    </source>
</reference>
<sequence length="222" mass="24255">MSRHGEAHEHGKRGKQGKHGERGKRGASGAFRETSRYVFSYEPIGAPEPGSSAAATERDRRDAEVGAFLNHVAELAFEAGPKGLELRSVDVASRMCAFRQEREVDPRPPVRAPGEASGGAVLLGSPSWAHLAHLVGELPFLFSFREYGPEGGPELRGVDAPTREWADVLVEHRGEPWRVRVALEGRERPVEFPGMEIGELFGEGDHRRFLLDGTTDVLDAGV</sequence>
<feature type="region of interest" description="Disordered" evidence="1">
    <location>
        <begin position="1"/>
        <end position="34"/>
    </location>
</feature>
<proteinExistence type="predicted"/>
<evidence type="ECO:0000313" key="2">
    <source>
        <dbReference type="EMBL" id="MET9850127.1"/>
    </source>
</evidence>
<organism evidence="2 3">
    <name type="scientific">Streptomyces ossamyceticus</name>
    <dbReference type="NCBI Taxonomy" id="249581"/>
    <lineage>
        <taxon>Bacteria</taxon>
        <taxon>Bacillati</taxon>
        <taxon>Actinomycetota</taxon>
        <taxon>Actinomycetes</taxon>
        <taxon>Kitasatosporales</taxon>
        <taxon>Streptomycetaceae</taxon>
        <taxon>Streptomyces</taxon>
    </lineage>
</organism>
<protein>
    <submittedName>
        <fullName evidence="2">Uncharacterized protein</fullName>
    </submittedName>
</protein>
<accession>A0ABV2V8J1</accession>
<keyword evidence="3" id="KW-1185">Reference proteome</keyword>
<gene>
    <name evidence="2" type="ORF">ABZZ21_37380</name>
</gene>
<name>A0ABV2V8J1_9ACTN</name>
<dbReference type="Proteomes" id="UP001550210">
    <property type="component" value="Unassembled WGS sequence"/>
</dbReference>
<dbReference type="RefSeq" id="WP_355403098.1">
    <property type="nucleotide sequence ID" value="NZ_JBEXPZ010000065.1"/>
</dbReference>
<comment type="caution">
    <text evidence="2">The sequence shown here is derived from an EMBL/GenBank/DDBJ whole genome shotgun (WGS) entry which is preliminary data.</text>
</comment>